<gene>
    <name evidence="2" type="ORF">AO501_31475</name>
</gene>
<dbReference type="Proteomes" id="UP000051677">
    <property type="component" value="Unassembled WGS sequence"/>
</dbReference>
<dbReference type="EMBL" id="LKTM01000276">
    <property type="protein sequence ID" value="KQH77902.1"/>
    <property type="molecule type" value="Genomic_DNA"/>
</dbReference>
<name>A0A0Q2R1H7_MYCGO</name>
<organism evidence="2 3">
    <name type="scientific">Mycobacterium gordonae</name>
    <dbReference type="NCBI Taxonomy" id="1778"/>
    <lineage>
        <taxon>Bacteria</taxon>
        <taxon>Bacillati</taxon>
        <taxon>Actinomycetota</taxon>
        <taxon>Actinomycetes</taxon>
        <taxon>Mycobacteriales</taxon>
        <taxon>Mycobacteriaceae</taxon>
        <taxon>Mycobacterium</taxon>
    </lineage>
</organism>
<protein>
    <submittedName>
        <fullName evidence="2">Uncharacterized protein</fullName>
    </submittedName>
</protein>
<proteinExistence type="predicted"/>
<sequence length="235" mass="25255">MFDSIRVNTHPPTASRRGRGRPVRDRRNALVLMWLLIAGGTAVAPGSANADSAACHPAELFATDNSDSSGIDELRLFEIQADATLALNSAPATGSVLLDGVFWSDEGQQVTVERARQFHLCVVDEPTLHTAAEALRRQFDQQAVLTFDYPAEAARDSQAAIITVSGIDFARFRDAFTADGTAHRRLLGGSVTTAEPTLILVARKADLDIAQRLVEASGGDWATAVIAFGDREIVR</sequence>
<feature type="compositionally biased region" description="Polar residues" evidence="1">
    <location>
        <begin position="1"/>
        <end position="12"/>
    </location>
</feature>
<reference evidence="2 3" key="1">
    <citation type="submission" date="2015-10" db="EMBL/GenBank/DDBJ databases">
        <title>Mycobacterium gordonae draft genome assembly.</title>
        <authorList>
            <person name="Ustinova V."/>
            <person name="Smirnova T."/>
            <person name="Blagodatskikh K."/>
            <person name="Varlamov D."/>
            <person name="Larionova E."/>
            <person name="Chernousova L."/>
        </authorList>
    </citation>
    <scope>NUCLEOTIDE SEQUENCE [LARGE SCALE GENOMIC DNA]</scope>
    <source>
        <strain evidence="2 3">CTRI 14-8773</strain>
    </source>
</reference>
<dbReference type="STRING" id="1778.A9W97_14780"/>
<dbReference type="AlphaFoldDB" id="A0A0Q2R1H7"/>
<evidence type="ECO:0000313" key="3">
    <source>
        <dbReference type="Proteomes" id="UP000051677"/>
    </source>
</evidence>
<dbReference type="RefSeq" id="WP_055579219.1">
    <property type="nucleotide sequence ID" value="NZ_LKTM01000276.1"/>
</dbReference>
<evidence type="ECO:0000256" key="1">
    <source>
        <dbReference type="SAM" id="MobiDB-lite"/>
    </source>
</evidence>
<comment type="caution">
    <text evidence="2">The sequence shown here is derived from an EMBL/GenBank/DDBJ whole genome shotgun (WGS) entry which is preliminary data.</text>
</comment>
<evidence type="ECO:0000313" key="2">
    <source>
        <dbReference type="EMBL" id="KQH77902.1"/>
    </source>
</evidence>
<accession>A0A0Q2R1H7</accession>
<feature type="region of interest" description="Disordered" evidence="1">
    <location>
        <begin position="1"/>
        <end position="22"/>
    </location>
</feature>